<dbReference type="InterPro" id="IPR025979">
    <property type="entry name" value="ChrR-like_cupin_dom"/>
</dbReference>
<evidence type="ECO:0000259" key="1">
    <source>
        <dbReference type="Pfam" id="PF12973"/>
    </source>
</evidence>
<reference evidence="2 3" key="1">
    <citation type="submission" date="2023-07" db="EMBL/GenBank/DDBJ databases">
        <title>Sorghum-associated microbial communities from plants grown in Nebraska, USA.</title>
        <authorList>
            <person name="Schachtman D."/>
        </authorList>
    </citation>
    <scope>NUCLEOTIDE SEQUENCE [LARGE SCALE GENOMIC DNA]</scope>
    <source>
        <strain evidence="2 3">BE190</strain>
    </source>
</reference>
<sequence length="123" mass="13898">MEEHAGKKLVWNGLLTMDFDSPTLHWQDFRKGVDMLPLHGDPTQGCSCALLRYQPGAHIPRHLHVGMEFLLILRGSQRDERGQYHAGTFLINPATSSHEIFSEEGCVVLAVWEKPVKFISTTD</sequence>
<dbReference type="InterPro" id="IPR011051">
    <property type="entry name" value="RmlC_Cupin_sf"/>
</dbReference>
<dbReference type="EMBL" id="JAVDVX010000006">
    <property type="protein sequence ID" value="MDR7091170.1"/>
    <property type="molecule type" value="Genomic_DNA"/>
</dbReference>
<keyword evidence="3" id="KW-1185">Reference proteome</keyword>
<evidence type="ECO:0000313" key="2">
    <source>
        <dbReference type="EMBL" id="MDR7091170.1"/>
    </source>
</evidence>
<dbReference type="Gene3D" id="2.60.120.10">
    <property type="entry name" value="Jelly Rolls"/>
    <property type="match status" value="1"/>
</dbReference>
<dbReference type="Proteomes" id="UP001253595">
    <property type="component" value="Unassembled WGS sequence"/>
</dbReference>
<accession>A0ABU1V162</accession>
<feature type="domain" description="ChrR-like cupin" evidence="1">
    <location>
        <begin position="22"/>
        <end position="109"/>
    </location>
</feature>
<name>A0ABU1V162_9GAMM</name>
<evidence type="ECO:0000313" key="3">
    <source>
        <dbReference type="Proteomes" id="UP001253595"/>
    </source>
</evidence>
<organism evidence="2 3">
    <name type="scientific">Cellvibrio fibrivorans</name>
    <dbReference type="NCBI Taxonomy" id="126350"/>
    <lineage>
        <taxon>Bacteria</taxon>
        <taxon>Pseudomonadati</taxon>
        <taxon>Pseudomonadota</taxon>
        <taxon>Gammaproteobacteria</taxon>
        <taxon>Cellvibrionales</taxon>
        <taxon>Cellvibrionaceae</taxon>
        <taxon>Cellvibrio</taxon>
    </lineage>
</organism>
<gene>
    <name evidence="2" type="ORF">J2X05_003205</name>
</gene>
<dbReference type="RefSeq" id="WP_310074153.1">
    <property type="nucleotide sequence ID" value="NZ_JAVDVX010000006.1"/>
</dbReference>
<protein>
    <submittedName>
        <fullName evidence="2">Anti-sigma factor ChrR (Cupin superfamily)</fullName>
    </submittedName>
</protein>
<dbReference type="SUPFAM" id="SSF51182">
    <property type="entry name" value="RmlC-like cupins"/>
    <property type="match status" value="1"/>
</dbReference>
<proteinExistence type="predicted"/>
<dbReference type="InterPro" id="IPR014710">
    <property type="entry name" value="RmlC-like_jellyroll"/>
</dbReference>
<comment type="caution">
    <text evidence="2">The sequence shown here is derived from an EMBL/GenBank/DDBJ whole genome shotgun (WGS) entry which is preliminary data.</text>
</comment>
<dbReference type="Pfam" id="PF12973">
    <property type="entry name" value="Cupin_7"/>
    <property type="match status" value="1"/>
</dbReference>